<feature type="transmembrane region" description="Helical" evidence="1">
    <location>
        <begin position="6"/>
        <end position="22"/>
    </location>
</feature>
<keyword evidence="1" id="KW-0812">Transmembrane</keyword>
<dbReference type="AlphaFoldDB" id="A0A4Z0MB75"/>
<feature type="transmembrane region" description="Helical" evidence="1">
    <location>
        <begin position="29"/>
        <end position="51"/>
    </location>
</feature>
<keyword evidence="1" id="KW-1133">Transmembrane helix</keyword>
<evidence type="ECO:0000313" key="3">
    <source>
        <dbReference type="Proteomes" id="UP000298284"/>
    </source>
</evidence>
<proteinExistence type="predicted"/>
<evidence type="ECO:0000256" key="1">
    <source>
        <dbReference type="SAM" id="Phobius"/>
    </source>
</evidence>
<organism evidence="2 3">
    <name type="scientific">Hymenobacter wooponensis</name>
    <dbReference type="NCBI Taxonomy" id="1525360"/>
    <lineage>
        <taxon>Bacteria</taxon>
        <taxon>Pseudomonadati</taxon>
        <taxon>Bacteroidota</taxon>
        <taxon>Cytophagia</taxon>
        <taxon>Cytophagales</taxon>
        <taxon>Hymenobacteraceae</taxon>
        <taxon>Hymenobacter</taxon>
    </lineage>
</organism>
<dbReference type="Proteomes" id="UP000298284">
    <property type="component" value="Unassembled WGS sequence"/>
</dbReference>
<keyword evidence="1" id="KW-0472">Membrane</keyword>
<keyword evidence="3" id="KW-1185">Reference proteome</keyword>
<protein>
    <submittedName>
        <fullName evidence="2">Uncharacterized protein</fullName>
    </submittedName>
</protein>
<sequence length="515" mass="60102">MQPSDFLTILSLALAVWAIIPSKERRFVLLFFSVFELVLFASALLVIHYLMVFDWLTENWFPGLSVFVFSKGIPSKSWAYILALVAIVYPIVKVNFSFFAKSRLPDLISLYETYLKEGELDLLSNFIAKYHIDDIERFKRGESEVPEKSGKDIVLRRRTAADVAYEKLVSPKRLLFASWVYGNILRNEAFVRGAANKYPELFAKAFKGMHTKEAADQDFAKLFTGELFIHKNKSFIEELKNVNNSNSSLVDIQEQYDIPILAGLLSHTKAAEANYVWYSVGNEAVKSLKHDSNQREFLLQEYDSDLEPEMWGKKIYIAIVYFNYMVRETIYRDNGYHMWLFYYDRFVALLVEFLPQENTYEPRLEYPSFAHKMIYEQFSNMTDWLALARDQENDHRVIDTIRCLGKCIYLLCQASDDKILPRFRRSMLDMVLNAYFKFSDYPDNPASITATKWFEKMFTFPKGTDFGLREVTDEYLAALQDAWNHFDKVPFQYHGTGEAIERFRDKVLSPLGLEA</sequence>
<evidence type="ECO:0000313" key="2">
    <source>
        <dbReference type="EMBL" id="TGD77002.1"/>
    </source>
</evidence>
<dbReference type="OrthoDB" id="6810907at2"/>
<name>A0A4Z0MB75_9BACT</name>
<reference evidence="2 3" key="1">
    <citation type="submission" date="2019-04" db="EMBL/GenBank/DDBJ databases">
        <authorList>
            <person name="Feng G."/>
            <person name="Zhang J."/>
            <person name="Zhu H."/>
        </authorList>
    </citation>
    <scope>NUCLEOTIDE SEQUENCE [LARGE SCALE GENOMIC DNA]</scope>
    <source>
        <strain evidence="2 3">JCM 19491</strain>
    </source>
</reference>
<dbReference type="RefSeq" id="WP_135533130.1">
    <property type="nucleotide sequence ID" value="NZ_SRKZ01000011.1"/>
</dbReference>
<dbReference type="EMBL" id="SRKZ01000011">
    <property type="protein sequence ID" value="TGD77002.1"/>
    <property type="molecule type" value="Genomic_DNA"/>
</dbReference>
<accession>A0A4Z0MB75</accession>
<gene>
    <name evidence="2" type="ORF">EU557_24815</name>
</gene>
<comment type="caution">
    <text evidence="2">The sequence shown here is derived from an EMBL/GenBank/DDBJ whole genome shotgun (WGS) entry which is preliminary data.</text>
</comment>
<feature type="transmembrane region" description="Helical" evidence="1">
    <location>
        <begin position="78"/>
        <end position="100"/>
    </location>
</feature>